<name>A0A834WRF1_9FABA</name>
<comment type="caution">
    <text evidence="1">The sequence shown here is derived from an EMBL/GenBank/DDBJ whole genome shotgun (WGS) entry which is preliminary data.</text>
</comment>
<accession>A0A834WRF1</accession>
<protein>
    <submittedName>
        <fullName evidence="1">Hsp70 nucleotide exchange factor fes1</fullName>
    </submittedName>
</protein>
<proteinExistence type="predicted"/>
<dbReference type="EMBL" id="JAAIUW010000006">
    <property type="protein sequence ID" value="KAF7826939.1"/>
    <property type="molecule type" value="Genomic_DNA"/>
</dbReference>
<evidence type="ECO:0000313" key="2">
    <source>
        <dbReference type="Proteomes" id="UP000634136"/>
    </source>
</evidence>
<evidence type="ECO:0000313" key="1">
    <source>
        <dbReference type="EMBL" id="KAF7826939.1"/>
    </source>
</evidence>
<dbReference type="Proteomes" id="UP000634136">
    <property type="component" value="Unassembled WGS sequence"/>
</dbReference>
<organism evidence="1 2">
    <name type="scientific">Senna tora</name>
    <dbReference type="NCBI Taxonomy" id="362788"/>
    <lineage>
        <taxon>Eukaryota</taxon>
        <taxon>Viridiplantae</taxon>
        <taxon>Streptophyta</taxon>
        <taxon>Embryophyta</taxon>
        <taxon>Tracheophyta</taxon>
        <taxon>Spermatophyta</taxon>
        <taxon>Magnoliopsida</taxon>
        <taxon>eudicotyledons</taxon>
        <taxon>Gunneridae</taxon>
        <taxon>Pentapetalae</taxon>
        <taxon>rosids</taxon>
        <taxon>fabids</taxon>
        <taxon>Fabales</taxon>
        <taxon>Fabaceae</taxon>
        <taxon>Caesalpinioideae</taxon>
        <taxon>Cassia clade</taxon>
        <taxon>Senna</taxon>
    </lineage>
</organism>
<reference evidence="1" key="1">
    <citation type="submission" date="2020-09" db="EMBL/GenBank/DDBJ databases">
        <title>Genome-Enabled Discovery of Anthraquinone Biosynthesis in Senna tora.</title>
        <authorList>
            <person name="Kang S.-H."/>
            <person name="Pandey R.P."/>
            <person name="Lee C.-M."/>
            <person name="Sim J.-S."/>
            <person name="Jeong J.-T."/>
            <person name="Choi B.-S."/>
            <person name="Jung M."/>
            <person name="Ginzburg D."/>
            <person name="Zhao K."/>
            <person name="Won S.Y."/>
            <person name="Oh T.-J."/>
            <person name="Yu Y."/>
            <person name="Kim N.-H."/>
            <person name="Lee O.R."/>
            <person name="Lee T.-H."/>
            <person name="Bashyal P."/>
            <person name="Kim T.-S."/>
            <person name="Lee W.-H."/>
            <person name="Kawkins C."/>
            <person name="Kim C.-K."/>
            <person name="Kim J.S."/>
            <person name="Ahn B.O."/>
            <person name="Rhee S.Y."/>
            <person name="Sohng J.K."/>
        </authorList>
    </citation>
    <scope>NUCLEOTIDE SEQUENCE</scope>
    <source>
        <tissue evidence="1">Leaf</tissue>
    </source>
</reference>
<keyword evidence="2" id="KW-1185">Reference proteome</keyword>
<dbReference type="AlphaFoldDB" id="A0A834WRF1"/>
<sequence length="154" mass="17409">MLGGVTRVRKPEEYRLQALQKALHLLHPKQVKALDLAYLILKEDSGEGSIMVKQKYPGIMTKLAIGEEAQVRESALWGVLEQVCLKKNEIIKGYGHVNFVPRHLTAEVETLLATLIYEYADSFIQHLGTFEKLNLAHSSHDLNRLKLEPLALIL</sequence>
<gene>
    <name evidence="1" type="ORF">G2W53_018103</name>
</gene>